<dbReference type="HOGENOM" id="CLU_3329832_0_0_0"/>
<gene>
    <name evidence="2" type="ORF">SPV1_01892</name>
</gene>
<dbReference type="InParanoid" id="Q0F290"/>
<dbReference type="Proteomes" id="UP000005297">
    <property type="component" value="Unassembled WGS sequence"/>
</dbReference>
<evidence type="ECO:0000313" key="3">
    <source>
        <dbReference type="Proteomes" id="UP000005297"/>
    </source>
</evidence>
<dbReference type="EMBL" id="AATS01000002">
    <property type="protein sequence ID" value="EAU55660.1"/>
    <property type="molecule type" value="Genomic_DNA"/>
</dbReference>
<proteinExistence type="predicted"/>
<reference evidence="2 3" key="1">
    <citation type="submission" date="2006-09" db="EMBL/GenBank/DDBJ databases">
        <authorList>
            <person name="Emerson D."/>
            <person name="Ferriera S."/>
            <person name="Johnson J."/>
            <person name="Kravitz S."/>
            <person name="Halpern A."/>
            <person name="Remington K."/>
            <person name="Beeson K."/>
            <person name="Tran B."/>
            <person name="Rogers Y.-H."/>
            <person name="Friedman R."/>
            <person name="Venter J.C."/>
        </authorList>
    </citation>
    <scope>NUCLEOTIDE SEQUENCE [LARGE SCALE GENOMIC DNA]</scope>
    <source>
        <strain evidence="2 3">PV-1</strain>
    </source>
</reference>
<evidence type="ECO:0000313" key="2">
    <source>
        <dbReference type="EMBL" id="EAU55660.1"/>
    </source>
</evidence>
<protein>
    <recommendedName>
        <fullName evidence="1">Chalcone isomerase domain-containing protein</fullName>
    </recommendedName>
</protein>
<sequence length="38" mass="4273">MGLTFMNALLEIWLGNRSADKQLKGAMLQGIQRIAQVR</sequence>
<accession>Q0F290</accession>
<organism evidence="2 3">
    <name type="scientific">Mariprofundus ferrooxydans PV-1</name>
    <dbReference type="NCBI Taxonomy" id="314345"/>
    <lineage>
        <taxon>Bacteria</taxon>
        <taxon>Pseudomonadati</taxon>
        <taxon>Pseudomonadota</taxon>
        <taxon>Candidatius Mariprofundia</taxon>
        <taxon>Mariprofundales</taxon>
        <taxon>Mariprofundaceae</taxon>
        <taxon>Mariprofundus</taxon>
    </lineage>
</organism>
<dbReference type="AlphaFoldDB" id="Q0F290"/>
<dbReference type="InterPro" id="IPR016087">
    <property type="entry name" value="Chalcone_isomerase"/>
</dbReference>
<dbReference type="RefSeq" id="WP_009850679.1">
    <property type="nucleotide sequence ID" value="NZ_DS022295.1"/>
</dbReference>
<evidence type="ECO:0000259" key="1">
    <source>
        <dbReference type="Pfam" id="PF16036"/>
    </source>
</evidence>
<comment type="caution">
    <text evidence="2">The sequence shown here is derived from an EMBL/GenBank/DDBJ whole genome shotgun (WGS) entry which is preliminary data.</text>
</comment>
<feature type="domain" description="Chalcone isomerase" evidence="1">
    <location>
        <begin position="2"/>
        <end position="28"/>
    </location>
</feature>
<keyword evidence="3" id="KW-1185">Reference proteome</keyword>
<dbReference type="Pfam" id="PF16036">
    <property type="entry name" value="Chalcone_3"/>
    <property type="match status" value="1"/>
</dbReference>
<name>Q0F290_9PROT</name>